<dbReference type="SMART" id="SM00091">
    <property type="entry name" value="PAS"/>
    <property type="match status" value="1"/>
</dbReference>
<dbReference type="InterPro" id="IPR002197">
    <property type="entry name" value="HTH_Fis"/>
</dbReference>
<dbReference type="Gene3D" id="1.10.8.60">
    <property type="match status" value="1"/>
</dbReference>
<dbReference type="PRINTS" id="PR01590">
    <property type="entry name" value="HTHFIS"/>
</dbReference>
<dbReference type="SUPFAM" id="SSF55785">
    <property type="entry name" value="PYP-like sensor domain (PAS domain)"/>
    <property type="match status" value="1"/>
</dbReference>
<keyword evidence="5" id="KW-0804">Transcription</keyword>
<protein>
    <submittedName>
        <fullName evidence="8">Transcriptional regulator containing PAS, AAA-type ATPase, and DNA-binding Fis domains</fullName>
    </submittedName>
</protein>
<dbReference type="PROSITE" id="PS50112">
    <property type="entry name" value="PAS"/>
    <property type="match status" value="1"/>
</dbReference>
<dbReference type="Pfam" id="PF00989">
    <property type="entry name" value="PAS"/>
    <property type="match status" value="1"/>
</dbReference>
<organism evidence="8 9">
    <name type="scientific">Megasphaera paucivorans</name>
    <dbReference type="NCBI Taxonomy" id="349095"/>
    <lineage>
        <taxon>Bacteria</taxon>
        <taxon>Bacillati</taxon>
        <taxon>Bacillota</taxon>
        <taxon>Negativicutes</taxon>
        <taxon>Veillonellales</taxon>
        <taxon>Veillonellaceae</taxon>
        <taxon>Megasphaera</taxon>
    </lineage>
</organism>
<dbReference type="RefSeq" id="WP_091648213.1">
    <property type="nucleotide sequence ID" value="NZ_FNHQ01000005.1"/>
</dbReference>
<dbReference type="Gene3D" id="3.30.450.20">
    <property type="entry name" value="PAS domain"/>
    <property type="match status" value="1"/>
</dbReference>
<proteinExistence type="predicted"/>
<evidence type="ECO:0000256" key="5">
    <source>
        <dbReference type="ARBA" id="ARBA00023163"/>
    </source>
</evidence>
<evidence type="ECO:0000259" key="6">
    <source>
        <dbReference type="PROSITE" id="PS50045"/>
    </source>
</evidence>
<evidence type="ECO:0000256" key="2">
    <source>
        <dbReference type="ARBA" id="ARBA00022840"/>
    </source>
</evidence>
<reference evidence="8 9" key="1">
    <citation type="submission" date="2016-10" db="EMBL/GenBank/DDBJ databases">
        <authorList>
            <person name="de Groot N.N."/>
        </authorList>
    </citation>
    <scope>NUCLEOTIDE SEQUENCE [LARGE SCALE GENOMIC DNA]</scope>
    <source>
        <strain evidence="8 9">DSM 16981</strain>
    </source>
</reference>
<dbReference type="InterPro" id="IPR058031">
    <property type="entry name" value="AAA_lid_NorR"/>
</dbReference>
<gene>
    <name evidence="8" type="ORF">SAMN05660299_00715</name>
</gene>
<keyword evidence="9" id="KW-1185">Reference proteome</keyword>
<dbReference type="GO" id="GO:0006355">
    <property type="term" value="P:regulation of DNA-templated transcription"/>
    <property type="evidence" value="ECO:0007669"/>
    <property type="project" value="InterPro"/>
</dbReference>
<dbReference type="SUPFAM" id="SSF46689">
    <property type="entry name" value="Homeodomain-like"/>
    <property type="match status" value="1"/>
</dbReference>
<dbReference type="InterPro" id="IPR025944">
    <property type="entry name" value="Sigma_54_int_dom_CS"/>
</dbReference>
<dbReference type="OrthoDB" id="9803970at2"/>
<evidence type="ECO:0000313" key="9">
    <source>
        <dbReference type="Proteomes" id="UP000199309"/>
    </source>
</evidence>
<dbReference type="InterPro" id="IPR027417">
    <property type="entry name" value="P-loop_NTPase"/>
</dbReference>
<dbReference type="Gene3D" id="3.40.50.300">
    <property type="entry name" value="P-loop containing nucleotide triphosphate hydrolases"/>
    <property type="match status" value="1"/>
</dbReference>
<dbReference type="PROSITE" id="PS00676">
    <property type="entry name" value="SIGMA54_INTERACT_2"/>
    <property type="match status" value="1"/>
</dbReference>
<dbReference type="PROSITE" id="PS00675">
    <property type="entry name" value="SIGMA54_INTERACT_1"/>
    <property type="match status" value="1"/>
</dbReference>
<dbReference type="InterPro" id="IPR025662">
    <property type="entry name" value="Sigma_54_int_dom_ATP-bd_1"/>
</dbReference>
<dbReference type="GO" id="GO:0043565">
    <property type="term" value="F:sequence-specific DNA binding"/>
    <property type="evidence" value="ECO:0007669"/>
    <property type="project" value="InterPro"/>
</dbReference>
<dbReference type="PROSITE" id="PS00688">
    <property type="entry name" value="SIGMA54_INTERACT_3"/>
    <property type="match status" value="1"/>
</dbReference>
<feature type="domain" description="PAS" evidence="7">
    <location>
        <begin position="13"/>
        <end position="61"/>
    </location>
</feature>
<evidence type="ECO:0000256" key="1">
    <source>
        <dbReference type="ARBA" id="ARBA00022741"/>
    </source>
</evidence>
<dbReference type="PANTHER" id="PTHR32071:SF57">
    <property type="entry name" value="C4-DICARBOXYLATE TRANSPORT TRANSCRIPTIONAL REGULATORY PROTEIN DCTD"/>
    <property type="match status" value="1"/>
</dbReference>
<dbReference type="Gene3D" id="1.10.10.60">
    <property type="entry name" value="Homeodomain-like"/>
    <property type="match status" value="1"/>
</dbReference>
<evidence type="ECO:0000259" key="7">
    <source>
        <dbReference type="PROSITE" id="PS50112"/>
    </source>
</evidence>
<dbReference type="SUPFAM" id="SSF52540">
    <property type="entry name" value="P-loop containing nucleoside triphosphate hydrolases"/>
    <property type="match status" value="1"/>
</dbReference>
<evidence type="ECO:0000313" key="8">
    <source>
        <dbReference type="EMBL" id="SDM34560.1"/>
    </source>
</evidence>
<evidence type="ECO:0000256" key="4">
    <source>
        <dbReference type="ARBA" id="ARBA00023125"/>
    </source>
</evidence>
<dbReference type="Pfam" id="PF00158">
    <property type="entry name" value="Sigma54_activat"/>
    <property type="match status" value="1"/>
</dbReference>
<dbReference type="Proteomes" id="UP000199309">
    <property type="component" value="Unassembled WGS sequence"/>
</dbReference>
<keyword evidence="3" id="KW-0805">Transcription regulation</keyword>
<sequence length="453" mass="51013">MTLPVKMPETFFNNVYLNAIADTPFEGILAIDLDGCISFVNDFFLKALDCKRQDIIGKKVVDVIPHCRLNETIEQGYSIWGETLKIKDKSFLVARFPLRNKHQVVGAVVKTIFPDQMVAKEIVSKLSHQNVNVMAGACTKLYTCMDIIGETPQMLYVKKLARKASRTNSTLLITGESGTGKEIIAQAIHTRSVRRESPFISVNCGAIPENLLESELFGYVDGSFTGAKKGGNPGKFELANGGSILLDEIGDMPMDMQVKLLRVLQERNVWRIGATMPIPLDVRVMASTNTDLRQLVEEKKFRRDLFYRINVLEINMPPLRQRLEDLDMLVPGLIHRINVRIGSNAQGVTRTSLDLLKSYSWPGNVRELENILEQAICWNDEPVIDVNKIPFRPWECTYAAGETAQQAPLSLKENERELILQALEQAEGNKTKAAQLLHISRSVLYRKLAHIHR</sequence>
<dbReference type="Pfam" id="PF25601">
    <property type="entry name" value="AAA_lid_14"/>
    <property type="match status" value="1"/>
</dbReference>
<dbReference type="Pfam" id="PF02954">
    <property type="entry name" value="HTH_8"/>
    <property type="match status" value="1"/>
</dbReference>
<keyword evidence="2" id="KW-0067">ATP-binding</keyword>
<dbReference type="AlphaFoldDB" id="A0A1G9SGW1"/>
<name>A0A1G9SGW1_9FIRM</name>
<dbReference type="GO" id="GO:0005524">
    <property type="term" value="F:ATP binding"/>
    <property type="evidence" value="ECO:0007669"/>
    <property type="project" value="UniProtKB-KW"/>
</dbReference>
<dbReference type="SMART" id="SM00382">
    <property type="entry name" value="AAA"/>
    <property type="match status" value="1"/>
</dbReference>
<dbReference type="InterPro" id="IPR000014">
    <property type="entry name" value="PAS"/>
</dbReference>
<evidence type="ECO:0000256" key="3">
    <source>
        <dbReference type="ARBA" id="ARBA00023015"/>
    </source>
</evidence>
<feature type="domain" description="Sigma-54 factor interaction" evidence="6">
    <location>
        <begin position="147"/>
        <end position="377"/>
    </location>
</feature>
<dbReference type="EMBL" id="FNHQ01000005">
    <property type="protein sequence ID" value="SDM34560.1"/>
    <property type="molecule type" value="Genomic_DNA"/>
</dbReference>
<dbReference type="PROSITE" id="PS50045">
    <property type="entry name" value="SIGMA54_INTERACT_4"/>
    <property type="match status" value="1"/>
</dbReference>
<dbReference type="InterPro" id="IPR009057">
    <property type="entry name" value="Homeodomain-like_sf"/>
</dbReference>
<accession>A0A1G9SGW1</accession>
<dbReference type="CDD" id="cd00009">
    <property type="entry name" value="AAA"/>
    <property type="match status" value="1"/>
</dbReference>
<dbReference type="InterPro" id="IPR002078">
    <property type="entry name" value="Sigma_54_int"/>
</dbReference>
<dbReference type="STRING" id="349095.SAMN05660299_00715"/>
<keyword evidence="1" id="KW-0547">Nucleotide-binding</keyword>
<dbReference type="FunFam" id="3.40.50.300:FF:000006">
    <property type="entry name" value="DNA-binding transcriptional regulator NtrC"/>
    <property type="match status" value="1"/>
</dbReference>
<dbReference type="InterPro" id="IPR013767">
    <property type="entry name" value="PAS_fold"/>
</dbReference>
<dbReference type="InterPro" id="IPR025943">
    <property type="entry name" value="Sigma_54_int_dom_ATP-bd_2"/>
</dbReference>
<keyword evidence="4 8" id="KW-0238">DNA-binding</keyword>
<dbReference type="CDD" id="cd00130">
    <property type="entry name" value="PAS"/>
    <property type="match status" value="1"/>
</dbReference>
<dbReference type="InterPro" id="IPR035965">
    <property type="entry name" value="PAS-like_dom_sf"/>
</dbReference>
<dbReference type="InterPro" id="IPR003593">
    <property type="entry name" value="AAA+_ATPase"/>
</dbReference>
<dbReference type="PANTHER" id="PTHR32071">
    <property type="entry name" value="TRANSCRIPTIONAL REGULATORY PROTEIN"/>
    <property type="match status" value="1"/>
</dbReference>